<dbReference type="Proteomes" id="UP000265618">
    <property type="component" value="Unassembled WGS sequence"/>
</dbReference>
<keyword evidence="3" id="KW-1185">Reference proteome</keyword>
<feature type="non-terminal residue" evidence="2">
    <location>
        <position position="1"/>
    </location>
</feature>
<dbReference type="CDD" id="cd18787">
    <property type="entry name" value="SF2_C_DEAD"/>
    <property type="match status" value="1"/>
</dbReference>
<dbReference type="InterPro" id="IPR027417">
    <property type="entry name" value="P-loop_NTPase"/>
</dbReference>
<accession>A0A391NWR4</accession>
<dbReference type="AlphaFoldDB" id="A0A391NWR4"/>
<dbReference type="OrthoDB" id="10265785at2759"/>
<reference evidence="2 3" key="1">
    <citation type="journal article" date="2018" name="PLoS ONE">
        <title>The draft genome of Kipferlia bialata reveals reductive genome evolution in fornicate parasites.</title>
        <authorList>
            <person name="Tanifuji G."/>
            <person name="Takabayashi S."/>
            <person name="Kume K."/>
            <person name="Takagi M."/>
            <person name="Nakayama T."/>
            <person name="Kamikawa R."/>
            <person name="Inagaki Y."/>
            <person name="Hashimoto T."/>
        </authorList>
    </citation>
    <scope>NUCLEOTIDE SEQUENCE [LARGE SCALE GENOMIC DNA]</scope>
    <source>
        <strain evidence="2">NY0173</strain>
    </source>
</reference>
<sequence>EDKHTVSRIHGDMDQAQRDEIMYAFRKGATRILISTDLLARGIDVQNVSLVINFDFPKSLEQYLHRIGRSGRFGRKGVAINFMTDEEGPLLEECREYYGTQIDELPEELESLF</sequence>
<dbReference type="SUPFAM" id="SSF52540">
    <property type="entry name" value="P-loop containing nucleoside triphosphate hydrolases"/>
    <property type="match status" value="1"/>
</dbReference>
<dbReference type="SMART" id="SM00490">
    <property type="entry name" value="HELICc"/>
    <property type="match status" value="1"/>
</dbReference>
<gene>
    <name evidence="2" type="ORF">KIPB_015919</name>
</gene>
<dbReference type="Gene3D" id="3.40.50.300">
    <property type="entry name" value="P-loop containing nucleotide triphosphate hydrolases"/>
    <property type="match status" value="1"/>
</dbReference>
<dbReference type="Pfam" id="PF00271">
    <property type="entry name" value="Helicase_C"/>
    <property type="match status" value="1"/>
</dbReference>
<dbReference type="InterPro" id="IPR001650">
    <property type="entry name" value="Helicase_C-like"/>
</dbReference>
<proteinExistence type="predicted"/>
<dbReference type="PANTHER" id="PTHR47958">
    <property type="entry name" value="ATP-DEPENDENT RNA HELICASE DBP3"/>
    <property type="match status" value="1"/>
</dbReference>
<protein>
    <recommendedName>
        <fullName evidence="1">Helicase C-terminal domain-containing protein</fullName>
    </recommendedName>
</protein>
<evidence type="ECO:0000259" key="1">
    <source>
        <dbReference type="PROSITE" id="PS51194"/>
    </source>
</evidence>
<evidence type="ECO:0000313" key="2">
    <source>
        <dbReference type="EMBL" id="GCA64980.1"/>
    </source>
</evidence>
<feature type="domain" description="Helicase C-terminal" evidence="1">
    <location>
        <begin position="1"/>
        <end position="113"/>
    </location>
</feature>
<dbReference type="PROSITE" id="PS51194">
    <property type="entry name" value="HELICASE_CTER"/>
    <property type="match status" value="1"/>
</dbReference>
<name>A0A391NWR4_9EUKA</name>
<organism evidence="2 3">
    <name type="scientific">Kipferlia bialata</name>
    <dbReference type="NCBI Taxonomy" id="797122"/>
    <lineage>
        <taxon>Eukaryota</taxon>
        <taxon>Metamonada</taxon>
        <taxon>Carpediemonas-like organisms</taxon>
        <taxon>Kipferlia</taxon>
    </lineage>
</organism>
<evidence type="ECO:0000313" key="3">
    <source>
        <dbReference type="Proteomes" id="UP000265618"/>
    </source>
</evidence>
<dbReference type="EMBL" id="BDIP01009289">
    <property type="protein sequence ID" value="GCA64980.1"/>
    <property type="molecule type" value="Genomic_DNA"/>
</dbReference>
<comment type="caution">
    <text evidence="2">The sequence shown here is derived from an EMBL/GenBank/DDBJ whole genome shotgun (WGS) entry which is preliminary data.</text>
</comment>